<dbReference type="InterPro" id="IPR002295">
    <property type="entry name" value="N4/N6-MTase_EcoPI_Mod-like"/>
</dbReference>
<comment type="similarity">
    <text evidence="1">Belongs to the N(4)/N(6)-methyltransferase family.</text>
</comment>
<evidence type="ECO:0000256" key="2">
    <source>
        <dbReference type="ARBA" id="ARBA00011900"/>
    </source>
</evidence>
<evidence type="ECO:0000313" key="9">
    <source>
        <dbReference type="Proteomes" id="UP000316798"/>
    </source>
</evidence>
<dbReference type="PRINTS" id="PR00506">
    <property type="entry name" value="D21N6MTFRASE"/>
</dbReference>
<accession>A0A515DEY2</accession>
<evidence type="ECO:0000256" key="6">
    <source>
        <dbReference type="ARBA" id="ARBA00047942"/>
    </source>
</evidence>
<dbReference type="RefSeq" id="WP_142820391.1">
    <property type="nucleotide sequence ID" value="NZ_CP035503.1"/>
</dbReference>
<dbReference type="InterPro" id="IPR002941">
    <property type="entry name" value="DNA_methylase_N4/N6"/>
</dbReference>
<evidence type="ECO:0000313" key="8">
    <source>
        <dbReference type="EMBL" id="QDL38955.1"/>
    </source>
</evidence>
<proteinExistence type="inferred from homology"/>
<dbReference type="PROSITE" id="PS00092">
    <property type="entry name" value="N6_MTASE"/>
    <property type="match status" value="1"/>
</dbReference>
<reference evidence="8 9" key="1">
    <citation type="submission" date="2019-01" db="EMBL/GenBank/DDBJ databases">
        <title>Genomic insights into a novel species Rhodoferax sp.</title>
        <authorList>
            <person name="Jin L."/>
        </authorList>
    </citation>
    <scope>NUCLEOTIDE SEQUENCE [LARGE SCALE GENOMIC DNA]</scope>
    <source>
        <strain evidence="8 9">CHu59-6-5</strain>
    </source>
</reference>
<keyword evidence="3 8" id="KW-0489">Methyltransferase</keyword>
<evidence type="ECO:0000256" key="1">
    <source>
        <dbReference type="ARBA" id="ARBA00006594"/>
    </source>
</evidence>
<evidence type="ECO:0000256" key="5">
    <source>
        <dbReference type="ARBA" id="ARBA00022691"/>
    </source>
</evidence>
<feature type="domain" description="DNA methylase N-4/N-6" evidence="7">
    <location>
        <begin position="125"/>
        <end position="432"/>
    </location>
</feature>
<dbReference type="SUPFAM" id="SSF53335">
    <property type="entry name" value="S-adenosyl-L-methionine-dependent methyltransferases"/>
    <property type="match status" value="1"/>
</dbReference>
<dbReference type="AlphaFoldDB" id="A0A515DEY2"/>
<organism evidence="8 9">
    <name type="scientific">Rhodoferax sediminis</name>
    <dbReference type="NCBI Taxonomy" id="2509614"/>
    <lineage>
        <taxon>Bacteria</taxon>
        <taxon>Pseudomonadati</taxon>
        <taxon>Pseudomonadota</taxon>
        <taxon>Betaproteobacteria</taxon>
        <taxon>Burkholderiales</taxon>
        <taxon>Comamonadaceae</taxon>
        <taxon>Rhodoferax</taxon>
    </lineage>
</organism>
<dbReference type="KEGG" id="rhf:EUB48_17890"/>
<comment type="catalytic activity">
    <reaction evidence="6">
        <text>a 2'-deoxyadenosine in DNA + S-adenosyl-L-methionine = an N(6)-methyl-2'-deoxyadenosine in DNA + S-adenosyl-L-homocysteine + H(+)</text>
        <dbReference type="Rhea" id="RHEA:15197"/>
        <dbReference type="Rhea" id="RHEA-COMP:12418"/>
        <dbReference type="Rhea" id="RHEA-COMP:12419"/>
        <dbReference type="ChEBI" id="CHEBI:15378"/>
        <dbReference type="ChEBI" id="CHEBI:57856"/>
        <dbReference type="ChEBI" id="CHEBI:59789"/>
        <dbReference type="ChEBI" id="CHEBI:90615"/>
        <dbReference type="ChEBI" id="CHEBI:90616"/>
        <dbReference type="EC" id="2.1.1.72"/>
    </reaction>
</comment>
<evidence type="ECO:0000259" key="7">
    <source>
        <dbReference type="Pfam" id="PF01555"/>
    </source>
</evidence>
<dbReference type="EMBL" id="CP035503">
    <property type="protein sequence ID" value="QDL38955.1"/>
    <property type="molecule type" value="Genomic_DNA"/>
</dbReference>
<dbReference type="Pfam" id="PF01555">
    <property type="entry name" value="N6_N4_Mtase"/>
    <property type="match status" value="1"/>
</dbReference>
<dbReference type="OrthoDB" id="9816288at2"/>
<evidence type="ECO:0000256" key="3">
    <source>
        <dbReference type="ARBA" id="ARBA00022603"/>
    </source>
</evidence>
<dbReference type="Gene3D" id="3.40.50.150">
    <property type="entry name" value="Vaccinia Virus protein VP39"/>
    <property type="match status" value="1"/>
</dbReference>
<keyword evidence="4 8" id="KW-0808">Transferase</keyword>
<keyword evidence="9" id="KW-1185">Reference proteome</keyword>
<dbReference type="GO" id="GO:0032259">
    <property type="term" value="P:methylation"/>
    <property type="evidence" value="ECO:0007669"/>
    <property type="project" value="UniProtKB-KW"/>
</dbReference>
<dbReference type="InterPro" id="IPR002052">
    <property type="entry name" value="DNA_methylase_N6_adenine_CS"/>
</dbReference>
<protein>
    <recommendedName>
        <fullName evidence="2">site-specific DNA-methyltransferase (adenine-specific)</fullName>
        <ecNumber evidence="2">2.1.1.72</ecNumber>
    </recommendedName>
</protein>
<keyword evidence="5" id="KW-0949">S-adenosyl-L-methionine</keyword>
<dbReference type="GO" id="GO:0008170">
    <property type="term" value="F:N-methyltransferase activity"/>
    <property type="evidence" value="ECO:0007669"/>
    <property type="project" value="InterPro"/>
</dbReference>
<evidence type="ECO:0000256" key="4">
    <source>
        <dbReference type="ARBA" id="ARBA00022679"/>
    </source>
</evidence>
<dbReference type="REBASE" id="350456">
    <property type="entry name" value="M.Rsp5965ORF17890P"/>
</dbReference>
<dbReference type="GO" id="GO:0009007">
    <property type="term" value="F:site-specific DNA-methyltransferase (adenine-specific) activity"/>
    <property type="evidence" value="ECO:0007669"/>
    <property type="project" value="UniProtKB-EC"/>
</dbReference>
<gene>
    <name evidence="8" type="ORF">EUB48_17890</name>
</gene>
<dbReference type="Proteomes" id="UP000316798">
    <property type="component" value="Chromosome"/>
</dbReference>
<sequence length="736" mass="82233">MPKSLLEQLPEIVATGRKTAERILESIESRQRVTLQTREVVLPAKDSAAQDWVTAQGRAAQREVFAPGQASLLANPQPLLDDVSVRPELIEGQPWTNRLIYGDNLLAMAALLAGDEHTPSLRGKVDLIYIDPPFDSKADYRTKVTLPGVELEQKPTVIEQFAYSDTWSDGTASYLAMITPRLILMRELLADTGSIYVHLDWHVGHYVKMVMDEVFGRDHLINEIIWKRKGGSANPSNRLGVVTDYLYWYAKSDSYTVNPIYARDTPDVKRYIEERFTNIDEATGKRYMKSPIVSPNPRPNLIYDYKGYTPPKNGWSIALDVMQEWDARGKLYFPPRDQGDRIYRKIFLDEYEGQPVQNLWTDVFVINPVANERLDFDTQKPKALLERVLSLSTQEGALVADFFGGSGTTAAVAEKLNRRWITTDLGKPACMIMRKRLIDQDAKPFLYQAIGDYQVEAAKATLGRDFRIGDLSQIVLSLYGALPLPPDVNPQRNLGQIAGMAFGGSGKSSKTLVLADSPNKLTGAATLKKAIAQRDNLLGGWDRVVVLGWNFEPSIGETITALNDSRLEVLVIPPDLMDRLKKKGGLDKLRGQVRFSSLQYLTIHPVERGAPTPAVPQEGRELMQETLTVRLKNYVLLSPEAINLDDANRAKLQQVANAEPLALIEYWAVDPDYDGKVFRSVWQDYRGNTANDADSLRVVTQAVVTTPVKPGPRKVCVRVVDVFGFEAEVVTMVGMA</sequence>
<name>A0A515DEY2_9BURK</name>
<dbReference type="GO" id="GO:0003677">
    <property type="term" value="F:DNA binding"/>
    <property type="evidence" value="ECO:0007669"/>
    <property type="project" value="InterPro"/>
</dbReference>
<dbReference type="InterPro" id="IPR029063">
    <property type="entry name" value="SAM-dependent_MTases_sf"/>
</dbReference>
<dbReference type="EC" id="2.1.1.72" evidence="2"/>